<dbReference type="KEGG" id="hmp:K6T50_17045"/>
<evidence type="ECO:0000313" key="3">
    <source>
        <dbReference type="Proteomes" id="UP000826254"/>
    </source>
</evidence>
<geneLocation type="plasmid" evidence="2 3">
    <name>unnamed2</name>
</geneLocation>
<keyword evidence="3" id="KW-1185">Reference proteome</keyword>
<dbReference type="Proteomes" id="UP000826254">
    <property type="component" value="Plasmid unnamed2"/>
</dbReference>
<dbReference type="EMBL" id="CP081960">
    <property type="protein sequence ID" value="QZP39688.1"/>
    <property type="molecule type" value="Genomic_DNA"/>
</dbReference>
<dbReference type="GeneID" id="67179885"/>
<sequence length="79" mass="8639">MSEQLVLLFARLGIDPDTQPSVLHDSVETDALNALAEAPTATVSFALWGHWVRITPDVIEVYAPVTEFTSDTGVEEPRT</sequence>
<evidence type="ECO:0000259" key="1">
    <source>
        <dbReference type="Pfam" id="PF18545"/>
    </source>
</evidence>
<organism evidence="2 3">
    <name type="scientific">Halobaculum magnesiiphilum</name>
    <dbReference type="NCBI Taxonomy" id="1017351"/>
    <lineage>
        <taxon>Archaea</taxon>
        <taxon>Methanobacteriati</taxon>
        <taxon>Methanobacteriota</taxon>
        <taxon>Stenosarchaea group</taxon>
        <taxon>Halobacteria</taxon>
        <taxon>Halobacteriales</taxon>
        <taxon>Haloferacaceae</taxon>
        <taxon>Halobaculum</taxon>
    </lineage>
</organism>
<dbReference type="InterPro" id="IPR040624">
    <property type="entry name" value="HalOD1"/>
</dbReference>
<dbReference type="Pfam" id="PF18545">
    <property type="entry name" value="HalOD1"/>
    <property type="match status" value="1"/>
</dbReference>
<name>A0A8T8WIM6_9EURY</name>
<feature type="domain" description="Halobacterial output" evidence="1">
    <location>
        <begin position="13"/>
        <end position="61"/>
    </location>
</feature>
<proteinExistence type="predicted"/>
<protein>
    <recommendedName>
        <fullName evidence="1">Halobacterial output domain-containing protein</fullName>
    </recommendedName>
</protein>
<dbReference type="AlphaFoldDB" id="A0A8T8WIM6"/>
<reference evidence="2 3" key="1">
    <citation type="journal article" date="2021" name="Int. J. Syst. Evol. Microbiol.">
        <title>Halobaculum halophilum sp. nov. and Halobaculum salinum sp. nov., isolated from salt lake and saline soil.</title>
        <authorList>
            <person name="Cui H.L."/>
            <person name="Shi X.W."/>
            <person name="Yin X.M."/>
            <person name="Yang X.Y."/>
            <person name="Hou J."/>
            <person name="Zhu L."/>
        </authorList>
    </citation>
    <scope>NUCLEOTIDE SEQUENCE [LARGE SCALE GENOMIC DNA]</scope>
    <source>
        <strain evidence="2 3">NBRC 109044</strain>
    </source>
</reference>
<evidence type="ECO:0000313" key="2">
    <source>
        <dbReference type="EMBL" id="QZP39688.1"/>
    </source>
</evidence>
<gene>
    <name evidence="2" type="ORF">K6T50_17045</name>
</gene>
<accession>A0A8T8WIM6</accession>
<dbReference type="RefSeq" id="WP_222609437.1">
    <property type="nucleotide sequence ID" value="NZ_CP081960.1"/>
</dbReference>
<keyword evidence="2" id="KW-0614">Plasmid</keyword>